<reference evidence="1" key="1">
    <citation type="submission" date="2020-08" db="EMBL/GenBank/DDBJ databases">
        <title>Multicomponent nature underlies the extraordinary mechanical properties of spider dragline silk.</title>
        <authorList>
            <person name="Kono N."/>
            <person name="Nakamura H."/>
            <person name="Mori M."/>
            <person name="Yoshida Y."/>
            <person name="Ohtoshi R."/>
            <person name="Malay A.D."/>
            <person name="Moran D.A.P."/>
            <person name="Tomita M."/>
            <person name="Numata K."/>
            <person name="Arakawa K."/>
        </authorList>
    </citation>
    <scope>NUCLEOTIDE SEQUENCE</scope>
</reference>
<organism evidence="1 2">
    <name type="scientific">Trichonephila inaurata madagascariensis</name>
    <dbReference type="NCBI Taxonomy" id="2747483"/>
    <lineage>
        <taxon>Eukaryota</taxon>
        <taxon>Metazoa</taxon>
        <taxon>Ecdysozoa</taxon>
        <taxon>Arthropoda</taxon>
        <taxon>Chelicerata</taxon>
        <taxon>Arachnida</taxon>
        <taxon>Araneae</taxon>
        <taxon>Araneomorphae</taxon>
        <taxon>Entelegynae</taxon>
        <taxon>Araneoidea</taxon>
        <taxon>Nephilidae</taxon>
        <taxon>Trichonephila</taxon>
        <taxon>Trichonephila inaurata</taxon>
    </lineage>
</organism>
<sequence>MQQLLPNLHPRDIPTFESFAYIGPADVFHEYLEQEATKGKGAFIKAVWNVIGKSKLYNLVHRAWTEQRDPPDTAWMKLAQTRCWMGATGRNGPIACFKCPSHAPSASLPYIGHRERSVAKCFIRDAFRNTWTFTTPVPSAERS</sequence>
<evidence type="ECO:0000313" key="1">
    <source>
        <dbReference type="EMBL" id="GFS61265.1"/>
    </source>
</evidence>
<name>A0A8X6K3F3_9ARAC</name>
<protein>
    <submittedName>
        <fullName evidence="1">Uncharacterized protein</fullName>
    </submittedName>
</protein>
<comment type="caution">
    <text evidence="1">The sequence shown here is derived from an EMBL/GenBank/DDBJ whole genome shotgun (WGS) entry which is preliminary data.</text>
</comment>
<evidence type="ECO:0000313" key="2">
    <source>
        <dbReference type="Proteomes" id="UP000886998"/>
    </source>
</evidence>
<dbReference type="AlphaFoldDB" id="A0A8X6K3F3"/>
<proteinExistence type="predicted"/>
<dbReference type="EMBL" id="BMAV01027665">
    <property type="protein sequence ID" value="GFS61265.1"/>
    <property type="molecule type" value="Genomic_DNA"/>
</dbReference>
<gene>
    <name evidence="1" type="ORF">TNIN_128461</name>
</gene>
<accession>A0A8X6K3F3</accession>
<keyword evidence="2" id="KW-1185">Reference proteome</keyword>
<dbReference type="Proteomes" id="UP000886998">
    <property type="component" value="Unassembled WGS sequence"/>
</dbReference>